<keyword evidence="1" id="KW-1133">Transmembrane helix</keyword>
<gene>
    <name evidence="2" type="ORF">IDJ81_08470</name>
</gene>
<proteinExistence type="predicted"/>
<protein>
    <submittedName>
        <fullName evidence="2">Uncharacterized protein</fullName>
    </submittedName>
</protein>
<feature type="transmembrane region" description="Helical" evidence="1">
    <location>
        <begin position="113"/>
        <end position="134"/>
    </location>
</feature>
<organism evidence="2 3">
    <name type="scientific">Tsuneonella flava</name>
    <dbReference type="NCBI Taxonomy" id="2055955"/>
    <lineage>
        <taxon>Bacteria</taxon>
        <taxon>Pseudomonadati</taxon>
        <taxon>Pseudomonadota</taxon>
        <taxon>Alphaproteobacteria</taxon>
        <taxon>Sphingomonadales</taxon>
        <taxon>Erythrobacteraceae</taxon>
        <taxon>Tsuneonella</taxon>
    </lineage>
</organism>
<name>A0ABX7KA90_9SPHN</name>
<keyword evidence="1" id="KW-0812">Transmembrane</keyword>
<dbReference type="Proteomes" id="UP000663637">
    <property type="component" value="Chromosome"/>
</dbReference>
<evidence type="ECO:0000313" key="3">
    <source>
        <dbReference type="Proteomes" id="UP000663637"/>
    </source>
</evidence>
<accession>A0ABX7KA90</accession>
<dbReference type="RefSeq" id="WP_205440825.1">
    <property type="nucleotide sequence ID" value="NZ_CP061510.1"/>
</dbReference>
<evidence type="ECO:0000313" key="2">
    <source>
        <dbReference type="EMBL" id="QSB43435.1"/>
    </source>
</evidence>
<keyword evidence="1" id="KW-0472">Membrane</keyword>
<feature type="transmembrane region" description="Helical" evidence="1">
    <location>
        <begin position="42"/>
        <end position="61"/>
    </location>
</feature>
<reference evidence="2 3" key="1">
    <citation type="submission" date="2020-09" db="EMBL/GenBank/DDBJ databases">
        <title>Complete genome sequence of altererythrobacter flavus SS-21NJ, isolated from Dongying oil sludge in Shandong province.</title>
        <authorList>
            <person name="Sun S."/>
            <person name="Zhang Z."/>
        </authorList>
    </citation>
    <scope>NUCLEOTIDE SEQUENCE [LARGE SCALE GENOMIC DNA]</scope>
    <source>
        <strain evidence="2 3">SS-21NJ</strain>
    </source>
</reference>
<dbReference type="EMBL" id="CP061510">
    <property type="protein sequence ID" value="QSB43435.1"/>
    <property type="molecule type" value="Genomic_DNA"/>
</dbReference>
<evidence type="ECO:0000256" key="1">
    <source>
        <dbReference type="SAM" id="Phobius"/>
    </source>
</evidence>
<sequence length="163" mass="17591">MIRWCIMIAAGTIVAVLTIAHPSVLAENSFLDAFISHEILALLIVILTITLASIGNIHLTLSRMVQRFENRAEGELAATPARNEINSSGWSLLYAFAVCTVILLVKGGTDSNAYAQSATNGAGLVILLFNMLVLKDIYDTVYDLVKSDGGAREHEQNDATRGD</sequence>
<feature type="transmembrane region" description="Helical" evidence="1">
    <location>
        <begin position="90"/>
        <end position="107"/>
    </location>
</feature>
<keyword evidence="3" id="KW-1185">Reference proteome</keyword>